<proteinExistence type="predicted"/>
<evidence type="ECO:0000259" key="4">
    <source>
        <dbReference type="PROSITE" id="PS50949"/>
    </source>
</evidence>
<dbReference type="PANTHER" id="PTHR43537">
    <property type="entry name" value="TRANSCRIPTIONAL REGULATOR, GNTR FAMILY"/>
    <property type="match status" value="1"/>
</dbReference>
<accession>A0A1H0VY89</accession>
<dbReference type="OrthoDB" id="5365904at2"/>
<dbReference type="RefSeq" id="WP_092226230.1">
    <property type="nucleotide sequence ID" value="NZ_FNJI01000075.1"/>
</dbReference>
<evidence type="ECO:0000313" key="6">
    <source>
        <dbReference type="Proteomes" id="UP000199073"/>
    </source>
</evidence>
<name>A0A1H0VY89_9BACT</name>
<dbReference type="InterPro" id="IPR000524">
    <property type="entry name" value="Tscrpt_reg_HTH_GntR"/>
</dbReference>
<dbReference type="InterPro" id="IPR036388">
    <property type="entry name" value="WH-like_DNA-bd_sf"/>
</dbReference>
<gene>
    <name evidence="5" type="ORF">SAMN05660330_04307</name>
</gene>
<keyword evidence="1" id="KW-0805">Transcription regulation</keyword>
<dbReference type="AlphaFoldDB" id="A0A1H0VY89"/>
<dbReference type="SUPFAM" id="SSF48008">
    <property type="entry name" value="GntR ligand-binding domain-like"/>
    <property type="match status" value="1"/>
</dbReference>
<dbReference type="Gene3D" id="1.20.120.530">
    <property type="entry name" value="GntR ligand-binding domain-like"/>
    <property type="match status" value="1"/>
</dbReference>
<dbReference type="STRING" id="91360.SAMN05660330_04307"/>
<dbReference type="EMBL" id="FNJI01000075">
    <property type="protein sequence ID" value="SDP83273.1"/>
    <property type="molecule type" value="Genomic_DNA"/>
</dbReference>
<dbReference type="Gene3D" id="1.10.10.10">
    <property type="entry name" value="Winged helix-like DNA-binding domain superfamily/Winged helix DNA-binding domain"/>
    <property type="match status" value="1"/>
</dbReference>
<dbReference type="Pfam" id="PF00392">
    <property type="entry name" value="GntR"/>
    <property type="match status" value="1"/>
</dbReference>
<dbReference type="SMART" id="SM00895">
    <property type="entry name" value="FCD"/>
    <property type="match status" value="1"/>
</dbReference>
<protein>
    <submittedName>
        <fullName evidence="5">DNA-binding transcriptional regulator, GntR family</fullName>
    </submittedName>
</protein>
<dbReference type="SUPFAM" id="SSF46785">
    <property type="entry name" value="Winged helix' DNA-binding domain"/>
    <property type="match status" value="1"/>
</dbReference>
<evidence type="ECO:0000256" key="2">
    <source>
        <dbReference type="ARBA" id="ARBA00023125"/>
    </source>
</evidence>
<keyword evidence="3" id="KW-0804">Transcription</keyword>
<dbReference type="InterPro" id="IPR036390">
    <property type="entry name" value="WH_DNA-bd_sf"/>
</dbReference>
<dbReference type="Proteomes" id="UP000199073">
    <property type="component" value="Unassembled WGS sequence"/>
</dbReference>
<evidence type="ECO:0000313" key="5">
    <source>
        <dbReference type="EMBL" id="SDP83273.1"/>
    </source>
</evidence>
<organism evidence="5 6">
    <name type="scientific">Desulforhopalus singaporensis</name>
    <dbReference type="NCBI Taxonomy" id="91360"/>
    <lineage>
        <taxon>Bacteria</taxon>
        <taxon>Pseudomonadati</taxon>
        <taxon>Thermodesulfobacteriota</taxon>
        <taxon>Desulfobulbia</taxon>
        <taxon>Desulfobulbales</taxon>
        <taxon>Desulfocapsaceae</taxon>
        <taxon>Desulforhopalus</taxon>
    </lineage>
</organism>
<dbReference type="InterPro" id="IPR008920">
    <property type="entry name" value="TF_FadR/GntR_C"/>
</dbReference>
<dbReference type="PROSITE" id="PS50949">
    <property type="entry name" value="HTH_GNTR"/>
    <property type="match status" value="1"/>
</dbReference>
<sequence>MANPKSKDKVYENLQYRIITNSLKPGDMLNEKDLVEHYKIGRTPLREVLLQLQTENLLQIIPRVGIIVAQIDIQEIKDIIEMRRELEGLAGQLAAERVTGEQLEELKKIYQKLKKYLASENQDIEKLAQYDQNFHDKLYEATQNKTLKSTLLSLNRTTSRFWYHIAFQNSDLSYQFEDLETILEYVENRDATNARKALRNHLDRVVTKMKNYLF</sequence>
<keyword evidence="6" id="KW-1185">Reference proteome</keyword>
<dbReference type="PANTHER" id="PTHR43537:SF24">
    <property type="entry name" value="GLUCONATE OPERON TRANSCRIPTIONAL REPRESSOR"/>
    <property type="match status" value="1"/>
</dbReference>
<evidence type="ECO:0000256" key="1">
    <source>
        <dbReference type="ARBA" id="ARBA00023015"/>
    </source>
</evidence>
<evidence type="ECO:0000256" key="3">
    <source>
        <dbReference type="ARBA" id="ARBA00023163"/>
    </source>
</evidence>
<dbReference type="GO" id="GO:0003677">
    <property type="term" value="F:DNA binding"/>
    <property type="evidence" value="ECO:0007669"/>
    <property type="project" value="UniProtKB-KW"/>
</dbReference>
<dbReference type="InterPro" id="IPR011711">
    <property type="entry name" value="GntR_C"/>
</dbReference>
<feature type="domain" description="HTH gntR-type" evidence="4">
    <location>
        <begin position="4"/>
        <end position="71"/>
    </location>
</feature>
<dbReference type="SMART" id="SM00345">
    <property type="entry name" value="HTH_GNTR"/>
    <property type="match status" value="1"/>
</dbReference>
<reference evidence="5 6" key="1">
    <citation type="submission" date="2016-10" db="EMBL/GenBank/DDBJ databases">
        <authorList>
            <person name="de Groot N.N."/>
        </authorList>
    </citation>
    <scope>NUCLEOTIDE SEQUENCE [LARGE SCALE GENOMIC DNA]</scope>
    <source>
        <strain evidence="5 6">DSM 12130</strain>
    </source>
</reference>
<dbReference type="Pfam" id="PF07729">
    <property type="entry name" value="FCD"/>
    <property type="match status" value="1"/>
</dbReference>
<keyword evidence="2 5" id="KW-0238">DNA-binding</keyword>
<dbReference type="GO" id="GO:0003700">
    <property type="term" value="F:DNA-binding transcription factor activity"/>
    <property type="evidence" value="ECO:0007669"/>
    <property type="project" value="InterPro"/>
</dbReference>